<comment type="similarity">
    <text evidence="1 3">Belongs to the type-B carboxylesterase/lipase family.</text>
</comment>
<dbReference type="Gene3D" id="3.40.50.1820">
    <property type="entry name" value="alpha/beta hydrolase"/>
    <property type="match status" value="1"/>
</dbReference>
<dbReference type="GeneID" id="27683577"/>
<evidence type="ECO:0000313" key="6">
    <source>
        <dbReference type="EMBL" id="KGO52237.1"/>
    </source>
</evidence>
<dbReference type="ESTHER" id="penen-a0a0a2ivm8">
    <property type="family name" value="Fungal_carboxylesterase_lipase"/>
</dbReference>
<dbReference type="STRING" id="27334.A0A0A2KVV6"/>
<evidence type="ECO:0000259" key="5">
    <source>
        <dbReference type="Pfam" id="PF00135"/>
    </source>
</evidence>
<reference evidence="6 7" key="1">
    <citation type="journal article" date="2015" name="Mol. Plant Microbe Interact.">
        <title>Genome, transcriptome, and functional analyses of Penicillium expansum provide new insights into secondary metabolism and pathogenicity.</title>
        <authorList>
            <person name="Ballester A.R."/>
            <person name="Marcet-Houben M."/>
            <person name="Levin E."/>
            <person name="Sela N."/>
            <person name="Selma-Lazaro C."/>
            <person name="Carmona L."/>
            <person name="Wisniewski M."/>
            <person name="Droby S."/>
            <person name="Gonzalez-Candelas L."/>
            <person name="Gabaldon T."/>
        </authorList>
    </citation>
    <scope>NUCLEOTIDE SEQUENCE [LARGE SCALE GENOMIC DNA]</scope>
    <source>
        <strain evidence="6 7">MD-8</strain>
    </source>
</reference>
<gene>
    <name evidence="6" type="ORF">PEX2_108880</name>
</gene>
<dbReference type="GO" id="GO:0072330">
    <property type="term" value="P:monocarboxylic acid biosynthetic process"/>
    <property type="evidence" value="ECO:0007669"/>
    <property type="project" value="UniProtKB-ARBA"/>
</dbReference>
<dbReference type="VEuPathDB" id="FungiDB:PEXP_063060"/>
<organism evidence="6 7">
    <name type="scientific">Penicillium expansum</name>
    <name type="common">Blue mold rot fungus</name>
    <dbReference type="NCBI Taxonomy" id="27334"/>
    <lineage>
        <taxon>Eukaryota</taxon>
        <taxon>Fungi</taxon>
        <taxon>Dikarya</taxon>
        <taxon>Ascomycota</taxon>
        <taxon>Pezizomycotina</taxon>
        <taxon>Eurotiomycetes</taxon>
        <taxon>Eurotiomycetidae</taxon>
        <taxon>Eurotiales</taxon>
        <taxon>Aspergillaceae</taxon>
        <taxon>Penicillium</taxon>
    </lineage>
</organism>
<keyword evidence="2 3" id="KW-0378">Hydrolase</keyword>
<dbReference type="HOGENOM" id="CLU_006586_14_1_1"/>
<feature type="domain" description="Carboxylesterase type B" evidence="5">
    <location>
        <begin position="41"/>
        <end position="431"/>
    </location>
</feature>
<dbReference type="PANTHER" id="PTHR11559">
    <property type="entry name" value="CARBOXYLESTERASE"/>
    <property type="match status" value="1"/>
</dbReference>
<evidence type="ECO:0000256" key="3">
    <source>
        <dbReference type="RuleBase" id="RU361235"/>
    </source>
</evidence>
<dbReference type="InterPro" id="IPR050309">
    <property type="entry name" value="Type-B_Carboxylest/Lipase"/>
</dbReference>
<dbReference type="InterPro" id="IPR029058">
    <property type="entry name" value="AB_hydrolase_fold"/>
</dbReference>
<proteinExistence type="inferred from homology"/>
<protein>
    <recommendedName>
        <fullName evidence="3">Carboxylic ester hydrolase</fullName>
        <ecNumber evidence="3">3.1.1.-</ecNumber>
    </recommendedName>
</protein>
<dbReference type="PROSITE" id="PS00122">
    <property type="entry name" value="CARBOXYLESTERASE_B_1"/>
    <property type="match status" value="1"/>
</dbReference>
<evidence type="ECO:0000256" key="4">
    <source>
        <dbReference type="SAM" id="MobiDB-lite"/>
    </source>
</evidence>
<accession>A0A0A2KVV6</accession>
<comment type="caution">
    <text evidence="6">The sequence shown here is derived from an EMBL/GenBank/DDBJ whole genome shotgun (WGS) entry which is preliminary data.</text>
</comment>
<dbReference type="GO" id="GO:0017000">
    <property type="term" value="P:antibiotic biosynthetic process"/>
    <property type="evidence" value="ECO:0007669"/>
    <property type="project" value="UniProtKB-ARBA"/>
</dbReference>
<dbReference type="InterPro" id="IPR002018">
    <property type="entry name" value="CarbesteraseB"/>
</dbReference>
<feature type="compositionally biased region" description="Basic and acidic residues" evidence="4">
    <location>
        <begin position="25"/>
        <end position="34"/>
    </location>
</feature>
<evidence type="ECO:0000313" key="7">
    <source>
        <dbReference type="Proteomes" id="UP000030143"/>
    </source>
</evidence>
<name>A0A0A2KVV6_PENEN</name>
<dbReference type="Pfam" id="PF00135">
    <property type="entry name" value="COesterase"/>
    <property type="match status" value="1"/>
</dbReference>
<dbReference type="EMBL" id="JQFZ01000269">
    <property type="protein sequence ID" value="KGO52237.1"/>
    <property type="molecule type" value="Genomic_DNA"/>
</dbReference>
<dbReference type="EC" id="3.1.1.-" evidence="3"/>
<dbReference type="RefSeq" id="XP_016594998.1">
    <property type="nucleotide sequence ID" value="XM_016748156.1"/>
</dbReference>
<evidence type="ECO:0000256" key="2">
    <source>
        <dbReference type="ARBA" id="ARBA00022801"/>
    </source>
</evidence>
<dbReference type="AlphaFoldDB" id="A0A0A2KVV6"/>
<keyword evidence="7" id="KW-1185">Reference proteome</keyword>
<dbReference type="Proteomes" id="UP000030143">
    <property type="component" value="Unassembled WGS sequence"/>
</dbReference>
<sequence length="518" mass="57604">MQNVDSIGGLEDLNLPRRRGQNVDGTEHSLDRPWVKNPPTSEHECLNLNISVPCTPQSPELEPGLPVMVFLHGGAFAYAAGSAGMYDGRVLADISRDTQIPTIIVTLNYRLGVLGFLASEEIMAYNKSHGEAGVGNYGLWDQVEALRWLQKHIRAFGGDPSRVTLFGQSAGGVSTNVHLLRGEPLFSGAILQSGLLPLCGIMTVEQYQNVYEKTLEVLGIPTDLSPQERFAQLLQVDEARLTASMVDVFMIPVVTLALCDDHVLIKSPMPSYNSFSTFQPPAWCQHIMIGDAGNECIIWNKAYRDLKAEGLLSRCAAVVGLEAARKLLSIYNITPSLSPTETFYAIEKFTTDGMYLAMNYDAMRAFPSCFAYHFDEPSPYDNEWGGLAHHSLENVFIWSTLRHTLPPAQQKQSERMARLWLRFAQGEEPWERFSRAEKMMIFANGTTEIKTPAEDSGRGYERWAQVQREGLQEAFGRLSDDLCILRRNLLDMNVKPGPMEVVKPAPTVGEMTGEIGIL</sequence>
<dbReference type="SUPFAM" id="SSF53474">
    <property type="entry name" value="alpha/beta-Hydrolases"/>
    <property type="match status" value="1"/>
</dbReference>
<dbReference type="GO" id="GO:0016787">
    <property type="term" value="F:hydrolase activity"/>
    <property type="evidence" value="ECO:0007669"/>
    <property type="project" value="UniProtKB-KW"/>
</dbReference>
<dbReference type="InterPro" id="IPR019826">
    <property type="entry name" value="Carboxylesterase_B_AS"/>
</dbReference>
<evidence type="ECO:0000256" key="1">
    <source>
        <dbReference type="ARBA" id="ARBA00005964"/>
    </source>
</evidence>
<feature type="region of interest" description="Disordered" evidence="4">
    <location>
        <begin position="1"/>
        <end position="37"/>
    </location>
</feature>